<dbReference type="Pfam" id="PF24716">
    <property type="entry name" value="WapI"/>
    <property type="match status" value="1"/>
</dbReference>
<protein>
    <submittedName>
        <fullName evidence="1">Uncharacterized protein</fullName>
    </submittedName>
</protein>
<accession>A0A5N1BH62</accession>
<organism evidence="1 2">
    <name type="scientific">Aerococcus tenax</name>
    <dbReference type="NCBI Taxonomy" id="3078812"/>
    <lineage>
        <taxon>Bacteria</taxon>
        <taxon>Bacillati</taxon>
        <taxon>Bacillota</taxon>
        <taxon>Bacilli</taxon>
        <taxon>Lactobacillales</taxon>
        <taxon>Aerococcaceae</taxon>
        <taxon>Aerococcus</taxon>
    </lineage>
</organism>
<reference evidence="2" key="1">
    <citation type="submission" date="2019-09" db="EMBL/GenBank/DDBJ databases">
        <title>Draft genome sequence assemblies of isolates from the urinary tract.</title>
        <authorList>
            <person name="Mores C.R."/>
            <person name="Putonti C."/>
            <person name="Wolfe A.J."/>
        </authorList>
    </citation>
    <scope>NUCLEOTIDE SEQUENCE [LARGE SCALE GENOMIC DNA]</scope>
    <source>
        <strain evidence="2">UMB8614</strain>
    </source>
</reference>
<dbReference type="Proteomes" id="UP000326476">
    <property type="component" value="Unassembled WGS sequence"/>
</dbReference>
<dbReference type="AlphaFoldDB" id="A0A5N1BH62"/>
<sequence length="146" mass="17129">MTGIVFTEEDKRLTVDILGYEFKDLSANDDIFDRNWLKLEFSYSDSVKSFKQVDPCLLSFELGEIIESIHSLISGKKTAVLKKFTEPYLTLAITQIDHSYTFQISFVYDTKDNDWKEVCLCQTLNSEELKQLNLQLKDFFQRYPVR</sequence>
<dbReference type="InterPro" id="IPR056510">
    <property type="entry name" value="WapI"/>
</dbReference>
<dbReference type="RefSeq" id="WP_111821595.1">
    <property type="nucleotide sequence ID" value="NZ_QMGY01000001.1"/>
</dbReference>
<evidence type="ECO:0000313" key="2">
    <source>
        <dbReference type="Proteomes" id="UP000326476"/>
    </source>
</evidence>
<comment type="caution">
    <text evidence="1">The sequence shown here is derived from an EMBL/GenBank/DDBJ whole genome shotgun (WGS) entry which is preliminary data.</text>
</comment>
<name>A0A5N1BH62_9LACT</name>
<gene>
    <name evidence="1" type="ORF">F6I34_06770</name>
</gene>
<proteinExistence type="predicted"/>
<keyword evidence="2" id="KW-1185">Reference proteome</keyword>
<dbReference type="EMBL" id="VYVN01000016">
    <property type="protein sequence ID" value="KAA9239477.1"/>
    <property type="molecule type" value="Genomic_DNA"/>
</dbReference>
<evidence type="ECO:0000313" key="1">
    <source>
        <dbReference type="EMBL" id="KAA9239477.1"/>
    </source>
</evidence>